<evidence type="ECO:0000313" key="2">
    <source>
        <dbReference type="Proteomes" id="UP000184529"/>
    </source>
</evidence>
<dbReference type="Proteomes" id="UP000184529">
    <property type="component" value="Unassembled WGS sequence"/>
</dbReference>
<evidence type="ECO:0000313" key="1">
    <source>
        <dbReference type="EMBL" id="SHI78881.1"/>
    </source>
</evidence>
<sequence>MLNDEVRCNKLHLSTKVDTFKQGDRVFAVENHYEMLLFILHFAHIAFFFGPEERFSSAGGSKK</sequence>
<keyword evidence="2" id="KW-1185">Reference proteome</keyword>
<gene>
    <name evidence="1" type="ORF">SAMN02745219_01080</name>
</gene>
<protein>
    <submittedName>
        <fullName evidence="1">Uncharacterized protein</fullName>
    </submittedName>
</protein>
<accession>A0A1M6E0A4</accession>
<name>A0A1M6E0A4_9FIRM</name>
<proteinExistence type="predicted"/>
<organism evidence="1 2">
    <name type="scientific">Desulfofundulus thermosubterraneus DSM 16057</name>
    <dbReference type="NCBI Taxonomy" id="1121432"/>
    <lineage>
        <taxon>Bacteria</taxon>
        <taxon>Bacillati</taxon>
        <taxon>Bacillota</taxon>
        <taxon>Clostridia</taxon>
        <taxon>Eubacteriales</taxon>
        <taxon>Peptococcaceae</taxon>
        <taxon>Desulfofundulus</taxon>
    </lineage>
</organism>
<dbReference type="EMBL" id="FQZM01000011">
    <property type="protein sequence ID" value="SHI78881.1"/>
    <property type="molecule type" value="Genomic_DNA"/>
</dbReference>
<dbReference type="RefSeq" id="WP_072867797.1">
    <property type="nucleotide sequence ID" value="NZ_FQZM01000011.1"/>
</dbReference>
<dbReference type="STRING" id="1121432.SAMN02745219_01080"/>
<reference evidence="2" key="1">
    <citation type="submission" date="2016-11" db="EMBL/GenBank/DDBJ databases">
        <authorList>
            <person name="Varghese N."/>
            <person name="Submissions S."/>
        </authorList>
    </citation>
    <scope>NUCLEOTIDE SEQUENCE [LARGE SCALE GENOMIC DNA]</scope>
    <source>
        <strain evidence="2">DSM 16057</strain>
    </source>
</reference>
<dbReference type="AlphaFoldDB" id="A0A1M6E0A4"/>